<keyword evidence="3" id="KW-1185">Reference proteome</keyword>
<dbReference type="SUPFAM" id="SSF53474">
    <property type="entry name" value="alpha/beta-Hydrolases"/>
    <property type="match status" value="1"/>
</dbReference>
<dbReference type="AlphaFoldDB" id="A0A2T4J6R8"/>
<dbReference type="EMBL" id="PZKE01000013">
    <property type="protein sequence ID" value="PTE13565.1"/>
    <property type="molecule type" value="Genomic_DNA"/>
</dbReference>
<dbReference type="RefSeq" id="WP_107674066.1">
    <property type="nucleotide sequence ID" value="NZ_PZKE01000013.1"/>
</dbReference>
<dbReference type="Gene3D" id="3.40.50.1820">
    <property type="entry name" value="alpha/beta hydrolase"/>
    <property type="match status" value="1"/>
</dbReference>
<dbReference type="InterPro" id="IPR029058">
    <property type="entry name" value="AB_hydrolase_fold"/>
</dbReference>
<gene>
    <name evidence="2" type="ORF">C5F44_13510</name>
</gene>
<evidence type="ECO:0000313" key="2">
    <source>
        <dbReference type="EMBL" id="PTE13565.1"/>
    </source>
</evidence>
<dbReference type="Pfam" id="PF12697">
    <property type="entry name" value="Abhydrolase_6"/>
    <property type="match status" value="1"/>
</dbReference>
<name>A0A2T4J6R8_FUSBL</name>
<evidence type="ECO:0000313" key="3">
    <source>
        <dbReference type="Proteomes" id="UP000241362"/>
    </source>
</evidence>
<accession>A0A2T4J6R8</accession>
<dbReference type="InterPro" id="IPR000073">
    <property type="entry name" value="AB_hydrolase_1"/>
</dbReference>
<protein>
    <submittedName>
        <fullName evidence="2">Alpha/beta hydrolase</fullName>
    </submittedName>
</protein>
<comment type="caution">
    <text evidence="2">The sequence shown here is derived from an EMBL/GenBank/DDBJ whole genome shotgun (WGS) entry which is preliminary data.</text>
</comment>
<dbReference type="Proteomes" id="UP000241362">
    <property type="component" value="Unassembled WGS sequence"/>
</dbReference>
<dbReference type="PANTHER" id="PTHR43194">
    <property type="entry name" value="HYDROLASE ALPHA/BETA FOLD FAMILY"/>
    <property type="match status" value="1"/>
</dbReference>
<dbReference type="PRINTS" id="PR00111">
    <property type="entry name" value="ABHYDROLASE"/>
</dbReference>
<proteinExistence type="predicted"/>
<organism evidence="2 3">
    <name type="scientific">Fuscovulum blasticum DSM 2131</name>
    <dbReference type="NCBI Taxonomy" id="1188250"/>
    <lineage>
        <taxon>Bacteria</taxon>
        <taxon>Pseudomonadati</taxon>
        <taxon>Pseudomonadota</taxon>
        <taxon>Alphaproteobacteria</taxon>
        <taxon>Rhodobacterales</taxon>
        <taxon>Paracoccaceae</taxon>
        <taxon>Pseudogemmobacter</taxon>
    </lineage>
</organism>
<dbReference type="InterPro" id="IPR050228">
    <property type="entry name" value="Carboxylesterase_BioH"/>
</dbReference>
<sequence>MTDPLVVLPGFMADARGFLPQIVHLGVDRPVILRLPTGGESVEHIAQGLLPHLPPRFALLGHGLGGDVAIDILRRLPDRVSRIALVSTDPLPEPPNVAAAREPRLVAARAGRLAEAMRGEVPETALAATEWRIEVLALVQDMAAGLGLDTYLRQTRAMQRRPDQQRTLRNVRVPALMIAGAADTLVPPRRQDFMAGLMPFGRLVVIEGAGHLPQLEQPEAVSAALRDFLAGPLFLR</sequence>
<dbReference type="PANTHER" id="PTHR43194:SF2">
    <property type="entry name" value="PEROXISOMAL MEMBRANE PROTEIN LPX1"/>
    <property type="match status" value="1"/>
</dbReference>
<feature type="domain" description="AB hydrolase-1" evidence="1">
    <location>
        <begin position="6"/>
        <end position="224"/>
    </location>
</feature>
<evidence type="ECO:0000259" key="1">
    <source>
        <dbReference type="Pfam" id="PF12697"/>
    </source>
</evidence>
<keyword evidence="2" id="KW-0378">Hydrolase</keyword>
<dbReference type="GO" id="GO:0016787">
    <property type="term" value="F:hydrolase activity"/>
    <property type="evidence" value="ECO:0007669"/>
    <property type="project" value="UniProtKB-KW"/>
</dbReference>
<reference evidence="2 3" key="1">
    <citation type="submission" date="2018-03" db="EMBL/GenBank/DDBJ databases">
        <title>Rhodobacter blasticus.</title>
        <authorList>
            <person name="Meyer T.E."/>
            <person name="Miller S."/>
            <person name="Lodha T."/>
            <person name="Gandham S."/>
            <person name="Chintalapati S."/>
            <person name="Chintalapati V.R."/>
        </authorList>
    </citation>
    <scope>NUCLEOTIDE SEQUENCE [LARGE SCALE GENOMIC DNA]</scope>
    <source>
        <strain evidence="2 3">DSM 2131</strain>
    </source>
</reference>